<sequence>MCIVNTPVYDGRMTTEPDRSRVRFPDLSSRAYEHPADRGALVAMRSLRGFDTLLRKMSGLFNERSLRLHYLSSAVRVGETQFRDVYQDVVDAAHILDVERPELYVVQDPQPRAMAIGTDKPFIVVTTGLFDLLDAEERRFAVGHEVGHILSGHAVYRTLLLMLTRLALRVAWIPLGYVGLRAIVFALEEWQRKSELSADRAGLLSSQDPDAAKRSLMKMAGGSRLAEMDIDAFLQQAREYDAGEDARDGVIKLMSLMGRTHPQAVVRLAELDRWAASGEYSRILAGDYPRRSGDRDASISQEVRNAAKSYQESWSRTSDPLISSLRDIVNGVGDAGGKLFDNITNRMRRPNDGGGE</sequence>
<keyword evidence="3" id="KW-0812">Transmembrane</keyword>
<evidence type="ECO:0000256" key="7">
    <source>
        <dbReference type="ARBA" id="ARBA00022989"/>
    </source>
</evidence>
<protein>
    <submittedName>
        <fullName evidence="12">Zn-dependent protease with chaperone function</fullName>
    </submittedName>
</protein>
<evidence type="ECO:0000256" key="5">
    <source>
        <dbReference type="ARBA" id="ARBA00022801"/>
    </source>
</evidence>
<keyword evidence="9" id="KW-0472">Membrane</keyword>
<dbReference type="GO" id="GO:0004222">
    <property type="term" value="F:metalloendopeptidase activity"/>
    <property type="evidence" value="ECO:0007669"/>
    <property type="project" value="InterPro"/>
</dbReference>
<evidence type="ECO:0000256" key="8">
    <source>
        <dbReference type="ARBA" id="ARBA00023049"/>
    </source>
</evidence>
<reference evidence="13" key="1">
    <citation type="submission" date="2016-10" db="EMBL/GenBank/DDBJ databases">
        <authorList>
            <person name="Varghese N."/>
            <person name="Submissions S."/>
        </authorList>
    </citation>
    <scope>NUCLEOTIDE SEQUENCE [LARGE SCALE GENOMIC DNA]</scope>
    <source>
        <strain evidence="13">DSM 45237</strain>
    </source>
</reference>
<dbReference type="InterPro" id="IPR050083">
    <property type="entry name" value="HtpX_protease"/>
</dbReference>
<organism evidence="12 13">
    <name type="scientific">Jiangella alba</name>
    <dbReference type="NCBI Taxonomy" id="561176"/>
    <lineage>
        <taxon>Bacteria</taxon>
        <taxon>Bacillati</taxon>
        <taxon>Actinomycetota</taxon>
        <taxon>Actinomycetes</taxon>
        <taxon>Jiangellales</taxon>
        <taxon>Jiangellaceae</taxon>
        <taxon>Jiangella</taxon>
    </lineage>
</organism>
<evidence type="ECO:0000259" key="11">
    <source>
        <dbReference type="Pfam" id="PF01435"/>
    </source>
</evidence>
<dbReference type="PANTHER" id="PTHR43221:SF3">
    <property type="entry name" value="SLL1280 PROTEIN"/>
    <property type="match status" value="1"/>
</dbReference>
<feature type="domain" description="Peptidase M48" evidence="11">
    <location>
        <begin position="81"/>
        <end position="274"/>
    </location>
</feature>
<gene>
    <name evidence="12" type="ORF">SAMN04488561_2629</name>
</gene>
<name>A0A1H5LJ04_9ACTN</name>
<keyword evidence="4" id="KW-0479">Metal-binding</keyword>
<evidence type="ECO:0000256" key="9">
    <source>
        <dbReference type="ARBA" id="ARBA00023136"/>
    </source>
</evidence>
<comment type="similarity">
    <text evidence="10">Belongs to the peptidase M48 family.</text>
</comment>
<keyword evidence="13" id="KW-1185">Reference proteome</keyword>
<dbReference type="Gene3D" id="3.30.2010.10">
    <property type="entry name" value="Metalloproteases ('zincins'), catalytic domain"/>
    <property type="match status" value="1"/>
</dbReference>
<dbReference type="GO" id="GO:0046872">
    <property type="term" value="F:metal ion binding"/>
    <property type="evidence" value="ECO:0007669"/>
    <property type="project" value="UniProtKB-KW"/>
</dbReference>
<dbReference type="AlphaFoldDB" id="A0A1H5LJ04"/>
<dbReference type="STRING" id="561176.SAMN04488561_2629"/>
<evidence type="ECO:0000256" key="3">
    <source>
        <dbReference type="ARBA" id="ARBA00022692"/>
    </source>
</evidence>
<evidence type="ECO:0000256" key="6">
    <source>
        <dbReference type="ARBA" id="ARBA00022833"/>
    </source>
</evidence>
<dbReference type="Pfam" id="PF01435">
    <property type="entry name" value="Peptidase_M48"/>
    <property type="match status" value="1"/>
</dbReference>
<evidence type="ECO:0000313" key="13">
    <source>
        <dbReference type="Proteomes" id="UP000181980"/>
    </source>
</evidence>
<keyword evidence="1" id="KW-1003">Cell membrane</keyword>
<dbReference type="CDD" id="cd07325">
    <property type="entry name" value="M48_Ste24p_like"/>
    <property type="match status" value="1"/>
</dbReference>
<accession>A0A1H5LJ04</accession>
<evidence type="ECO:0000256" key="1">
    <source>
        <dbReference type="ARBA" id="ARBA00022475"/>
    </source>
</evidence>
<evidence type="ECO:0000256" key="10">
    <source>
        <dbReference type="RuleBase" id="RU003983"/>
    </source>
</evidence>
<keyword evidence="8 10" id="KW-0482">Metalloprotease</keyword>
<dbReference type="InterPro" id="IPR001915">
    <property type="entry name" value="Peptidase_M48"/>
</dbReference>
<keyword evidence="2 10" id="KW-0645">Protease</keyword>
<evidence type="ECO:0000313" key="12">
    <source>
        <dbReference type="EMBL" id="SEE77042.1"/>
    </source>
</evidence>
<dbReference type="EMBL" id="FNUC01000003">
    <property type="protein sequence ID" value="SEE77042.1"/>
    <property type="molecule type" value="Genomic_DNA"/>
</dbReference>
<keyword evidence="5 10" id="KW-0378">Hydrolase</keyword>
<proteinExistence type="inferred from homology"/>
<dbReference type="PANTHER" id="PTHR43221">
    <property type="entry name" value="PROTEASE HTPX"/>
    <property type="match status" value="1"/>
</dbReference>
<keyword evidence="7" id="KW-1133">Transmembrane helix</keyword>
<evidence type="ECO:0000256" key="4">
    <source>
        <dbReference type="ARBA" id="ARBA00022723"/>
    </source>
</evidence>
<dbReference type="GO" id="GO:0006508">
    <property type="term" value="P:proteolysis"/>
    <property type="evidence" value="ECO:0007669"/>
    <property type="project" value="UniProtKB-KW"/>
</dbReference>
<dbReference type="Proteomes" id="UP000181980">
    <property type="component" value="Unassembled WGS sequence"/>
</dbReference>
<keyword evidence="6 10" id="KW-0862">Zinc</keyword>
<comment type="cofactor">
    <cofactor evidence="10">
        <name>Zn(2+)</name>
        <dbReference type="ChEBI" id="CHEBI:29105"/>
    </cofactor>
    <text evidence="10">Binds 1 zinc ion per subunit.</text>
</comment>
<evidence type="ECO:0000256" key="2">
    <source>
        <dbReference type="ARBA" id="ARBA00022670"/>
    </source>
</evidence>